<evidence type="ECO:0000256" key="1">
    <source>
        <dbReference type="ARBA" id="ARBA00010062"/>
    </source>
</evidence>
<keyword evidence="2 3" id="KW-0732">Signal</keyword>
<sequence>MGYMSKVLLSAASGAAMLLGGQLAPVQAQDGKDANFVPLFTYRTGPFSGSGIPIANGMRDYLEMLNQRDGGIGGAKIVIEECETGYDTKKGLECYEAVKGRNPVMVNPWSTGITLPLIPRAAVDRIPVLSMAYGLSASADGQTFPWIFNPPNTYWDGLSVIIKHIADELGGLDKLKGKKIGYIYLDAGFGKEPIPMFEQFAKDLGFELKLYPVAATDMQNQSSQWLGVRRDKPDYMVMYGWGALNPTAIKEAARINYPMDRFVSIWWPSEDDARSAGPGAKGFRELNWHGVGTDFPVLKDIQKHVIDKGLSKVAKGKEGEVLYNRGVYNSMLIAEGIRNAQKLTGKKAVTGEDVRRGLEAINLTPERLKELGMEGFTDPLKLSCADHNGHGAAFVQEWDGQKYVKIGGPIKPMEDKVGPVAAAAAKDYVEKNAGWPKRTEACDSK</sequence>
<feature type="signal peptide" evidence="3">
    <location>
        <begin position="1"/>
        <end position="28"/>
    </location>
</feature>
<dbReference type="Pfam" id="PF13458">
    <property type="entry name" value="Peripla_BP_6"/>
    <property type="match status" value="1"/>
</dbReference>
<name>A0A4R2GP57_9HYPH</name>
<organism evidence="5 6">
    <name type="scientific">Camelimonas lactis</name>
    <dbReference type="NCBI Taxonomy" id="659006"/>
    <lineage>
        <taxon>Bacteria</taxon>
        <taxon>Pseudomonadati</taxon>
        <taxon>Pseudomonadota</taxon>
        <taxon>Alphaproteobacteria</taxon>
        <taxon>Hyphomicrobiales</taxon>
        <taxon>Chelatococcaceae</taxon>
        <taxon>Camelimonas</taxon>
    </lineage>
</organism>
<dbReference type="Proteomes" id="UP000294881">
    <property type="component" value="Unassembled WGS sequence"/>
</dbReference>
<dbReference type="InterPro" id="IPR028081">
    <property type="entry name" value="Leu-bd"/>
</dbReference>
<comment type="similarity">
    <text evidence="1">Belongs to the leucine-binding protein family.</text>
</comment>
<dbReference type="PANTHER" id="PTHR47235">
    <property type="entry name" value="BLR6548 PROTEIN"/>
    <property type="match status" value="1"/>
</dbReference>
<dbReference type="InterPro" id="IPR028082">
    <property type="entry name" value="Peripla_BP_I"/>
</dbReference>
<evidence type="ECO:0000313" key="6">
    <source>
        <dbReference type="Proteomes" id="UP000294881"/>
    </source>
</evidence>
<evidence type="ECO:0000259" key="4">
    <source>
        <dbReference type="Pfam" id="PF13458"/>
    </source>
</evidence>
<accession>A0A4R2GP57</accession>
<evidence type="ECO:0000313" key="5">
    <source>
        <dbReference type="EMBL" id="TCO09528.1"/>
    </source>
</evidence>
<proteinExistence type="inferred from homology"/>
<reference evidence="5 6" key="1">
    <citation type="submission" date="2019-03" db="EMBL/GenBank/DDBJ databases">
        <title>Genomic Encyclopedia of Type Strains, Phase IV (KMG-IV): sequencing the most valuable type-strain genomes for metagenomic binning, comparative biology and taxonomic classification.</title>
        <authorList>
            <person name="Goeker M."/>
        </authorList>
    </citation>
    <scope>NUCLEOTIDE SEQUENCE [LARGE SCALE GENOMIC DNA]</scope>
    <source>
        <strain evidence="5 6">DSM 22958</strain>
    </source>
</reference>
<dbReference type="CDD" id="cd06334">
    <property type="entry name" value="PBP1_ABC_ligand_binding-like"/>
    <property type="match status" value="1"/>
</dbReference>
<dbReference type="Gene3D" id="3.40.50.2300">
    <property type="match status" value="2"/>
</dbReference>
<gene>
    <name evidence="5" type="ORF">EV666_11752</name>
</gene>
<dbReference type="SUPFAM" id="SSF53822">
    <property type="entry name" value="Periplasmic binding protein-like I"/>
    <property type="match status" value="1"/>
</dbReference>
<evidence type="ECO:0000256" key="2">
    <source>
        <dbReference type="ARBA" id="ARBA00022729"/>
    </source>
</evidence>
<feature type="domain" description="Leucine-binding protein" evidence="4">
    <location>
        <begin position="37"/>
        <end position="400"/>
    </location>
</feature>
<comment type="caution">
    <text evidence="5">The sequence shown here is derived from an EMBL/GenBank/DDBJ whole genome shotgun (WGS) entry which is preliminary data.</text>
</comment>
<dbReference type="AlphaFoldDB" id="A0A4R2GP57"/>
<dbReference type="PANTHER" id="PTHR47235:SF1">
    <property type="entry name" value="BLR6548 PROTEIN"/>
    <property type="match status" value="1"/>
</dbReference>
<protein>
    <submittedName>
        <fullName evidence="5">Branched-chain amino acid transport system substrate-binding protein</fullName>
    </submittedName>
</protein>
<dbReference type="EMBL" id="SLWL01000017">
    <property type="protein sequence ID" value="TCO09528.1"/>
    <property type="molecule type" value="Genomic_DNA"/>
</dbReference>
<keyword evidence="6" id="KW-1185">Reference proteome</keyword>
<evidence type="ECO:0000256" key="3">
    <source>
        <dbReference type="SAM" id="SignalP"/>
    </source>
</evidence>
<feature type="chain" id="PRO_5020187780" evidence="3">
    <location>
        <begin position="29"/>
        <end position="445"/>
    </location>
</feature>